<dbReference type="EMBL" id="JAAIII010000004">
    <property type="protein sequence ID" value="NMM94339.1"/>
    <property type="molecule type" value="Genomic_DNA"/>
</dbReference>
<sequence length="180" mass="19965">MVHKKKSVWLGLIVFVTTGALISGISMPASAMERSFHINDSLQVINQLSSTPTITDEQLDKLLHRLENIPIDLQMADPRTTPNYLERLNTAMGGLNPNEVQLYFNPAGCAYEVGMLVLQYGIPVGKVINWIKKARKIYGGVTKIWEAIRRGDFLIQMGGEAQSIFAMILGIDGVIQQCFS</sequence>
<evidence type="ECO:0000313" key="2">
    <source>
        <dbReference type="Proteomes" id="UP000532194"/>
    </source>
</evidence>
<dbReference type="AlphaFoldDB" id="A0A7Y0HU37"/>
<reference evidence="1 2" key="1">
    <citation type="submission" date="2020-02" db="EMBL/GenBank/DDBJ databases">
        <title>Characterization of phylogenetic diversity of novel bifidobacterial species isolated in Czech ZOOs.</title>
        <authorList>
            <person name="Lugli G.A."/>
            <person name="Vera N.B."/>
            <person name="Ventura M."/>
        </authorList>
    </citation>
    <scope>NUCLEOTIDE SEQUENCE [LARGE SCALE GENOMIC DNA]</scope>
    <source>
        <strain evidence="1 2">DSM 109957</strain>
    </source>
</reference>
<protein>
    <submittedName>
        <fullName evidence="1">Uncharacterized protein</fullName>
    </submittedName>
</protein>
<name>A0A7Y0HU37_9BIFI</name>
<organism evidence="1 2">
    <name type="scientific">Bifidobacterium oedipodis</name>
    <dbReference type="NCBI Taxonomy" id="2675322"/>
    <lineage>
        <taxon>Bacteria</taxon>
        <taxon>Bacillati</taxon>
        <taxon>Actinomycetota</taxon>
        <taxon>Actinomycetes</taxon>
        <taxon>Bifidobacteriales</taxon>
        <taxon>Bifidobacteriaceae</taxon>
        <taxon>Bifidobacterium</taxon>
    </lineage>
</organism>
<evidence type="ECO:0000313" key="1">
    <source>
        <dbReference type="EMBL" id="NMM94339.1"/>
    </source>
</evidence>
<comment type="caution">
    <text evidence="1">The sequence shown here is derived from an EMBL/GenBank/DDBJ whole genome shotgun (WGS) entry which is preliminary data.</text>
</comment>
<proteinExistence type="predicted"/>
<keyword evidence="2" id="KW-1185">Reference proteome</keyword>
<accession>A0A7Y0HU37</accession>
<dbReference type="Proteomes" id="UP000532194">
    <property type="component" value="Unassembled WGS sequence"/>
</dbReference>
<dbReference type="RefSeq" id="WP_169172365.1">
    <property type="nucleotide sequence ID" value="NZ_JAAIII010000004.1"/>
</dbReference>
<gene>
    <name evidence="1" type="ORF">G1C95_1526</name>
</gene>